<dbReference type="OrthoDB" id="4204700at2759"/>
<feature type="compositionally biased region" description="Basic and acidic residues" evidence="1">
    <location>
        <begin position="434"/>
        <end position="455"/>
    </location>
</feature>
<organism evidence="2 3">
    <name type="scientific">Fusarium zealandicum</name>
    <dbReference type="NCBI Taxonomy" id="1053134"/>
    <lineage>
        <taxon>Eukaryota</taxon>
        <taxon>Fungi</taxon>
        <taxon>Dikarya</taxon>
        <taxon>Ascomycota</taxon>
        <taxon>Pezizomycotina</taxon>
        <taxon>Sordariomycetes</taxon>
        <taxon>Hypocreomycetidae</taxon>
        <taxon>Hypocreales</taxon>
        <taxon>Nectriaceae</taxon>
        <taxon>Fusarium</taxon>
        <taxon>Fusarium staphyleae species complex</taxon>
    </lineage>
</organism>
<evidence type="ECO:0000313" key="2">
    <source>
        <dbReference type="EMBL" id="KAF4978773.1"/>
    </source>
</evidence>
<dbReference type="Proteomes" id="UP000635477">
    <property type="component" value="Unassembled WGS sequence"/>
</dbReference>
<proteinExistence type="predicted"/>
<evidence type="ECO:0000256" key="1">
    <source>
        <dbReference type="SAM" id="MobiDB-lite"/>
    </source>
</evidence>
<dbReference type="EMBL" id="JABEYC010000342">
    <property type="protein sequence ID" value="KAF4978773.1"/>
    <property type="molecule type" value="Genomic_DNA"/>
</dbReference>
<gene>
    <name evidence="2" type="ORF">FZEAL_4887</name>
</gene>
<dbReference type="AlphaFoldDB" id="A0A8H4XKD3"/>
<comment type="caution">
    <text evidence="2">The sequence shown here is derived from an EMBL/GenBank/DDBJ whole genome shotgun (WGS) entry which is preliminary data.</text>
</comment>
<feature type="compositionally biased region" description="Polar residues" evidence="1">
    <location>
        <begin position="298"/>
        <end position="311"/>
    </location>
</feature>
<feature type="compositionally biased region" description="Polar residues" evidence="1">
    <location>
        <begin position="389"/>
        <end position="418"/>
    </location>
</feature>
<feature type="compositionally biased region" description="Low complexity" evidence="1">
    <location>
        <begin position="312"/>
        <end position="334"/>
    </location>
</feature>
<evidence type="ECO:0008006" key="4">
    <source>
        <dbReference type="Google" id="ProtNLM"/>
    </source>
</evidence>
<reference evidence="2" key="2">
    <citation type="submission" date="2020-05" db="EMBL/GenBank/DDBJ databases">
        <authorList>
            <person name="Kim H.-S."/>
            <person name="Proctor R.H."/>
            <person name="Brown D.W."/>
        </authorList>
    </citation>
    <scope>NUCLEOTIDE SEQUENCE</scope>
    <source>
        <strain evidence="2">NRRL 22465</strain>
    </source>
</reference>
<name>A0A8H4XKD3_9HYPO</name>
<feature type="compositionally biased region" description="Low complexity" evidence="1">
    <location>
        <begin position="372"/>
        <end position="381"/>
    </location>
</feature>
<reference evidence="2" key="1">
    <citation type="journal article" date="2020" name="BMC Genomics">
        <title>Correction to: Identification and distribution of gene clusters required for synthesis of sphingolipid metabolism inhibitors in diverse species of the filamentous fungus Fusarium.</title>
        <authorList>
            <person name="Kim H.S."/>
            <person name="Lohmar J.M."/>
            <person name="Busman M."/>
            <person name="Brown D.W."/>
            <person name="Naumann T.A."/>
            <person name="Divon H.H."/>
            <person name="Lysoe E."/>
            <person name="Uhlig S."/>
            <person name="Proctor R.H."/>
        </authorList>
    </citation>
    <scope>NUCLEOTIDE SEQUENCE</scope>
    <source>
        <strain evidence="2">NRRL 22465</strain>
    </source>
</reference>
<sequence length="455" mass="52052">MSSLPIAPPQHPHLVRHHKYPTVIRDSEGSVGSFALRFDFYCWSEALFHRHFALEQIAMSAQTPPNGASAMSRENYRHSMEEWRQQALAQRNQYQPRVQNQIQRQFHEYSPPVYASVIGFRRDRNLLVATSRVSGFASTLGRDLDDQETKAITEYTLDNIHNNAALKWFTLGLAAYLTYRGRRTWQFPFYKPKMNSRFNPNEATSLFSKKKIHGRYPRFTWHTLRFTAYAAVTMLMVEPLFRAANFIRTEAAMTQDSRLKQFTKDASQRVEQVMANPPASRVPFTGNNAHRDEDGDSWASNEDNSRSADSYQQASSPPSWSDSQPSASSTQSQQSDHDWDVLDDEDDASPIASSARKQPASLAGSAWDRVRQQSQGRQQQQPDHESRGWASQSQTESQPQSGWGNNSAGSPNDGFSFSRSDEERSLAKEQAQQDFDKLIERERKGVDQERSWRNK</sequence>
<accession>A0A8H4XKD3</accession>
<feature type="region of interest" description="Disordered" evidence="1">
    <location>
        <begin position="273"/>
        <end position="455"/>
    </location>
</feature>
<protein>
    <recommendedName>
        <fullName evidence="4">Endo-1,3(4)-beta-glucanase</fullName>
    </recommendedName>
</protein>
<keyword evidence="3" id="KW-1185">Reference proteome</keyword>
<evidence type="ECO:0000313" key="3">
    <source>
        <dbReference type="Proteomes" id="UP000635477"/>
    </source>
</evidence>